<dbReference type="InterPro" id="IPR021456">
    <property type="entry name" value="DUF3107"/>
</dbReference>
<dbReference type="Proteomes" id="UP000530424">
    <property type="component" value="Unassembled WGS sequence"/>
</dbReference>
<dbReference type="EMBL" id="JACCFP010000001">
    <property type="protein sequence ID" value="NYJ02285.1"/>
    <property type="molecule type" value="Genomic_DNA"/>
</dbReference>
<gene>
    <name evidence="1" type="ORF">HNR19_002983</name>
</gene>
<evidence type="ECO:0000313" key="2">
    <source>
        <dbReference type="Proteomes" id="UP000530424"/>
    </source>
</evidence>
<protein>
    <recommendedName>
        <fullName evidence="3">DUF3107 domain-containing protein</fullName>
    </recommendedName>
</protein>
<keyword evidence="2" id="KW-1185">Reference proteome</keyword>
<dbReference type="AlphaFoldDB" id="A0A853C3K7"/>
<sequence length="78" mass="8138">MTVEVKIGVQNASRELVVESNQSTEDITAALREALGAGDDSAVFSLTDAKGKVIVVPTAKLAYVEIGRSVSGQVGFRS</sequence>
<comment type="caution">
    <text evidence="1">The sequence shown here is derived from an EMBL/GenBank/DDBJ whole genome shotgun (WGS) entry which is preliminary data.</text>
</comment>
<name>A0A853C3K7_9ACTN</name>
<dbReference type="RefSeq" id="WP_179668673.1">
    <property type="nucleotide sequence ID" value="NZ_JACCFP010000001.1"/>
</dbReference>
<dbReference type="Pfam" id="PF11305">
    <property type="entry name" value="DUF3107"/>
    <property type="match status" value="1"/>
</dbReference>
<evidence type="ECO:0008006" key="3">
    <source>
        <dbReference type="Google" id="ProtNLM"/>
    </source>
</evidence>
<accession>A0A853C3K7</accession>
<evidence type="ECO:0000313" key="1">
    <source>
        <dbReference type="EMBL" id="NYJ02285.1"/>
    </source>
</evidence>
<proteinExistence type="predicted"/>
<reference evidence="1 2" key="1">
    <citation type="submission" date="2020-07" db="EMBL/GenBank/DDBJ databases">
        <title>Sequencing the genomes of 1000 actinobacteria strains.</title>
        <authorList>
            <person name="Klenk H.-P."/>
        </authorList>
    </citation>
    <scope>NUCLEOTIDE SEQUENCE [LARGE SCALE GENOMIC DNA]</scope>
    <source>
        <strain evidence="1 2">DSM 103833</strain>
    </source>
</reference>
<organism evidence="1 2">
    <name type="scientific">Nocardioides thalensis</name>
    <dbReference type="NCBI Taxonomy" id="1914755"/>
    <lineage>
        <taxon>Bacteria</taxon>
        <taxon>Bacillati</taxon>
        <taxon>Actinomycetota</taxon>
        <taxon>Actinomycetes</taxon>
        <taxon>Propionibacteriales</taxon>
        <taxon>Nocardioidaceae</taxon>
        <taxon>Nocardioides</taxon>
    </lineage>
</organism>